<dbReference type="EMBL" id="NWSH01006691">
    <property type="protein sequence ID" value="PCG63305.1"/>
    <property type="molecule type" value="Genomic_DNA"/>
</dbReference>
<reference evidence="2" key="1">
    <citation type="submission" date="2017-09" db="EMBL/GenBank/DDBJ databases">
        <title>Contemporary evolution of a Lepidopteran species, Heliothis virescens, in response to modern agricultural practices.</title>
        <authorList>
            <person name="Fritz M.L."/>
            <person name="Deyonke A.M."/>
            <person name="Papanicolaou A."/>
            <person name="Micinski S."/>
            <person name="Westbrook J."/>
            <person name="Gould F."/>
        </authorList>
    </citation>
    <scope>NUCLEOTIDE SEQUENCE [LARGE SCALE GENOMIC DNA]</scope>
    <source>
        <strain evidence="2">HvINT-</strain>
        <tissue evidence="2">Whole body</tissue>
    </source>
</reference>
<comment type="caution">
    <text evidence="2">The sequence shown here is derived from an EMBL/GenBank/DDBJ whole genome shotgun (WGS) entry which is preliminary data.</text>
</comment>
<sequence>MATNDNISPKSSKSTKSKGKGDKPKKGPCPWLCNLVPTNVPLPGPAQSVLHPRKDVFVLKVAKVGPTGDRRCKMELELVTPKGPEKKPPCRIDTRETQCDPEPPPCTCCVKHKKKKKS</sequence>
<organism evidence="2">
    <name type="scientific">Heliothis virescens</name>
    <name type="common">Tobacco budworm moth</name>
    <dbReference type="NCBI Taxonomy" id="7102"/>
    <lineage>
        <taxon>Eukaryota</taxon>
        <taxon>Metazoa</taxon>
        <taxon>Ecdysozoa</taxon>
        <taxon>Arthropoda</taxon>
        <taxon>Hexapoda</taxon>
        <taxon>Insecta</taxon>
        <taxon>Pterygota</taxon>
        <taxon>Neoptera</taxon>
        <taxon>Endopterygota</taxon>
        <taxon>Lepidoptera</taxon>
        <taxon>Glossata</taxon>
        <taxon>Ditrysia</taxon>
        <taxon>Noctuoidea</taxon>
        <taxon>Noctuidae</taxon>
        <taxon>Heliothinae</taxon>
        <taxon>Heliothis</taxon>
    </lineage>
</organism>
<proteinExistence type="predicted"/>
<evidence type="ECO:0000256" key="1">
    <source>
        <dbReference type="SAM" id="MobiDB-lite"/>
    </source>
</evidence>
<name>A0A2A4IU66_HELVI</name>
<gene>
    <name evidence="2" type="ORF">B5V51_12576</name>
</gene>
<dbReference type="AlphaFoldDB" id="A0A2A4IU66"/>
<accession>A0A2A4IU66</accession>
<evidence type="ECO:0000313" key="2">
    <source>
        <dbReference type="EMBL" id="PCG63305.1"/>
    </source>
</evidence>
<protein>
    <submittedName>
        <fullName evidence="2">Uncharacterized protein</fullName>
    </submittedName>
</protein>
<feature type="region of interest" description="Disordered" evidence="1">
    <location>
        <begin position="1"/>
        <end position="28"/>
    </location>
</feature>